<dbReference type="KEGG" id="hmn:HM131_01760"/>
<sequence length="248" mass="27713">MKRSETIGLVVIGYALLCFFIFSFSGIASAEESHKILLEKPIQSPIKPIEPQQTTFDKNKKLSEREIQERFSEIDASYDLHEPFSPEDAEFIRAYATIPITSSTPSYMESLDSPDESFTFTGSNSKSFDRYKSSNGVSLNFYGRIYSDINIFTHSYRGNVKSKIYRGSSKVREIKNVITNTAYGLVGSSGTYVGIVYKGSIVSSSNDARTSWSTDETRKYGAVGVLYTHTNAYSKITTTTGTFTLYAF</sequence>
<gene>
    <name evidence="1" type="ORF">HM131_01760</name>
</gene>
<dbReference type="OrthoDB" id="2991410at2"/>
<dbReference type="AlphaFoldDB" id="A0A1W5ZQS0"/>
<evidence type="ECO:0000313" key="2">
    <source>
        <dbReference type="Proteomes" id="UP000192527"/>
    </source>
</evidence>
<proteinExistence type="predicted"/>
<dbReference type="EMBL" id="CP020772">
    <property type="protein sequence ID" value="ARI75628.1"/>
    <property type="molecule type" value="Genomic_DNA"/>
</dbReference>
<keyword evidence="2" id="KW-1185">Reference proteome</keyword>
<name>A0A1W5ZQS0_9BACI</name>
<dbReference type="Proteomes" id="UP000192527">
    <property type="component" value="Chromosome"/>
</dbReference>
<reference evidence="1 2" key="1">
    <citation type="submission" date="2017-04" db="EMBL/GenBank/DDBJ databases">
        <title>The whole genome sequencing and assembly of Halobacillus mangrovi strain.</title>
        <authorList>
            <person name="Lee S.-J."/>
            <person name="Park M.-K."/>
            <person name="Kim J.-Y."/>
            <person name="Lee Y.-J."/>
            <person name="Yi H."/>
            <person name="Bahn Y.-S."/>
            <person name="Kim J.F."/>
            <person name="Lee D.-W."/>
        </authorList>
    </citation>
    <scope>NUCLEOTIDE SEQUENCE [LARGE SCALE GENOMIC DNA]</scope>
    <source>
        <strain evidence="1 2">KTB 131</strain>
    </source>
</reference>
<dbReference type="RefSeq" id="WP_085027346.1">
    <property type="nucleotide sequence ID" value="NZ_CP020772.1"/>
</dbReference>
<evidence type="ECO:0000313" key="1">
    <source>
        <dbReference type="EMBL" id="ARI75628.1"/>
    </source>
</evidence>
<protein>
    <submittedName>
        <fullName evidence="1">Uncharacterized protein</fullName>
    </submittedName>
</protein>
<organism evidence="1 2">
    <name type="scientific">Halobacillus mangrovi</name>
    <dbReference type="NCBI Taxonomy" id="402384"/>
    <lineage>
        <taxon>Bacteria</taxon>
        <taxon>Bacillati</taxon>
        <taxon>Bacillota</taxon>
        <taxon>Bacilli</taxon>
        <taxon>Bacillales</taxon>
        <taxon>Bacillaceae</taxon>
        <taxon>Halobacillus</taxon>
    </lineage>
</organism>
<accession>A0A1W5ZQS0</accession>